<reference evidence="5" key="1">
    <citation type="journal article" date="2020" name="bioRxiv">
        <title>Comparative genomics of Chlamydomonas.</title>
        <authorList>
            <person name="Craig R.J."/>
            <person name="Hasan A.R."/>
            <person name="Ness R.W."/>
            <person name="Keightley P.D."/>
        </authorList>
    </citation>
    <scope>NUCLEOTIDE SEQUENCE</scope>
    <source>
        <strain evidence="5">CCAP 11/173</strain>
    </source>
</reference>
<feature type="compositionally biased region" description="Basic and acidic residues" evidence="4">
    <location>
        <begin position="1361"/>
        <end position="1370"/>
    </location>
</feature>
<organism evidence="5 6">
    <name type="scientific">Chlamydomonas schloesseri</name>
    <dbReference type="NCBI Taxonomy" id="2026947"/>
    <lineage>
        <taxon>Eukaryota</taxon>
        <taxon>Viridiplantae</taxon>
        <taxon>Chlorophyta</taxon>
        <taxon>core chlorophytes</taxon>
        <taxon>Chlorophyceae</taxon>
        <taxon>CS clade</taxon>
        <taxon>Chlamydomonadales</taxon>
        <taxon>Chlamydomonadaceae</taxon>
        <taxon>Chlamydomonas</taxon>
    </lineage>
</organism>
<feature type="region of interest" description="Disordered" evidence="4">
    <location>
        <begin position="1358"/>
        <end position="1390"/>
    </location>
</feature>
<dbReference type="InterPro" id="IPR051644">
    <property type="entry name" value="TRAMP_AT-DNA-binding"/>
</dbReference>
<feature type="compositionally biased region" description="Low complexity" evidence="4">
    <location>
        <begin position="714"/>
        <end position="729"/>
    </location>
</feature>
<feature type="compositionally biased region" description="Low complexity" evidence="4">
    <location>
        <begin position="901"/>
        <end position="921"/>
    </location>
</feature>
<dbReference type="PANTHER" id="PTHR46543">
    <property type="entry name" value="ZINC FINGER CCHC DOMAIN-CONTAINING PROTEIN 7"/>
    <property type="match status" value="1"/>
</dbReference>
<feature type="compositionally biased region" description="Polar residues" evidence="4">
    <location>
        <begin position="1331"/>
        <end position="1341"/>
    </location>
</feature>
<evidence type="ECO:0008006" key="7">
    <source>
        <dbReference type="Google" id="ProtNLM"/>
    </source>
</evidence>
<keyword evidence="3" id="KW-0539">Nucleus</keyword>
<gene>
    <name evidence="5" type="ORF">HYH02_001091</name>
</gene>
<dbReference type="Proteomes" id="UP000613740">
    <property type="component" value="Unassembled WGS sequence"/>
</dbReference>
<dbReference type="GO" id="GO:0003723">
    <property type="term" value="F:RNA binding"/>
    <property type="evidence" value="ECO:0007669"/>
    <property type="project" value="TreeGrafter"/>
</dbReference>
<evidence type="ECO:0000256" key="4">
    <source>
        <dbReference type="SAM" id="MobiDB-lite"/>
    </source>
</evidence>
<comment type="caution">
    <text evidence="5">The sequence shown here is derived from an EMBL/GenBank/DDBJ whole genome shotgun (WGS) entry which is preliminary data.</text>
</comment>
<comment type="subcellular location">
    <subcellularLocation>
        <location evidence="1">Nucleus</location>
    </subcellularLocation>
</comment>
<keyword evidence="2" id="KW-0677">Repeat</keyword>
<evidence type="ECO:0000256" key="1">
    <source>
        <dbReference type="ARBA" id="ARBA00004123"/>
    </source>
</evidence>
<protein>
    <recommendedName>
        <fullName evidence="7">RegA</fullName>
    </recommendedName>
</protein>
<feature type="region of interest" description="Disordered" evidence="4">
    <location>
        <begin position="1"/>
        <end position="35"/>
    </location>
</feature>
<dbReference type="GO" id="GO:0071031">
    <property type="term" value="P:nuclear mRNA surveillance of mRNA 3'-end processing"/>
    <property type="evidence" value="ECO:0007669"/>
    <property type="project" value="TreeGrafter"/>
</dbReference>
<dbReference type="EMBL" id="JAEHOD010000002">
    <property type="protein sequence ID" value="KAG2454050.1"/>
    <property type="molecule type" value="Genomic_DNA"/>
</dbReference>
<feature type="compositionally biased region" description="Low complexity" evidence="4">
    <location>
        <begin position="689"/>
        <end position="706"/>
    </location>
</feature>
<feature type="region of interest" description="Disordered" evidence="4">
    <location>
        <begin position="1227"/>
        <end position="1250"/>
    </location>
</feature>
<feature type="region of interest" description="Disordered" evidence="4">
    <location>
        <begin position="370"/>
        <end position="433"/>
    </location>
</feature>
<dbReference type="GO" id="GO:0031499">
    <property type="term" value="C:TRAMP complex"/>
    <property type="evidence" value="ECO:0007669"/>
    <property type="project" value="TreeGrafter"/>
</dbReference>
<feature type="compositionally biased region" description="Basic residues" evidence="4">
    <location>
        <begin position="401"/>
        <end position="419"/>
    </location>
</feature>
<evidence type="ECO:0000313" key="6">
    <source>
        <dbReference type="Proteomes" id="UP000613740"/>
    </source>
</evidence>
<feature type="region of interest" description="Disordered" evidence="4">
    <location>
        <begin position="227"/>
        <end position="296"/>
    </location>
</feature>
<feature type="compositionally biased region" description="Low complexity" evidence="4">
    <location>
        <begin position="58"/>
        <end position="110"/>
    </location>
</feature>
<evidence type="ECO:0000313" key="5">
    <source>
        <dbReference type="EMBL" id="KAG2454050.1"/>
    </source>
</evidence>
<evidence type="ECO:0000256" key="3">
    <source>
        <dbReference type="ARBA" id="ARBA00023242"/>
    </source>
</evidence>
<feature type="region of interest" description="Disordered" evidence="4">
    <location>
        <begin position="683"/>
        <end position="759"/>
    </location>
</feature>
<proteinExistence type="predicted"/>
<dbReference type="GO" id="GO:0071037">
    <property type="term" value="P:nuclear polyadenylation-dependent snRNA catabolic process"/>
    <property type="evidence" value="ECO:0007669"/>
    <property type="project" value="TreeGrafter"/>
</dbReference>
<sequence length="1390" mass="138496">MQQAGAYTIDAPAPLTPRARSARVEPNEHAQGVGQPLATACSSGAFISPPTPAAAGCSALSPSPSLHASPAPTSAGPDAAATHAPPASAATTIGPQAASHAGTTSTAAPHPDAPGSPLHSSFLDYGSGAPCFNRKTLGSVTGPSSPAALMPPGAGAPAPSVFALGGFAFAGGAGAVPGRFRDDSLSACHACQMQRDVQGADHTMEAGCLYGAGAGAPQQQPQQQLAGLMPPMGSFSGSGASANTSPHQGRQATAMTAVAATPAAATAAGDEGADEAVVEAEGEAEGEGETDVDTDDALGDFADLVDVDDMVLPDEAPTQQNQHQRDQQQDQQQDGGAQHRQQHLQQLLPVAAAAAAAAVAAAAVATASKARPGSRGRQPQQPLPEALPAPVHVMVGPQASRRTRTTNLKRSRNSKRSRATRSGSSSGGPGAVAASGLVERECNSDTDAALARMPLPALLATVPEGNVVGLFFPNRYLSGGDCIACAAGMVSRSRFEKIGGSPMAKWYRSIRVVGSDEPLGSWLTRHGLPVLTGMARQRKPRASGSTAAATTAATSAATVAVTATAASQQRRGEESENEEVEADGGGPAAADGCGADCGDDVTGKGRGGGRKRAALGNTPMLPKSSSFSATTIANAVGKTAAACSGDGAQAAAATAVNANAMVVVLAAALCKGAAAAAAAAAAGSGGATAPGPTAQAQPAKGAPASADVEGSPHQQQQQQQQQQGTEPAAVPTPPPKPVRRMPTRAALPPPAPATATATATATASPFESLGCPAAAAAAVSAAAAAVAPAATGTASPNYQQWAVGTSGPLPLAPVLCSAPPSAACSEPFLRSVASAPRLSVTASTDGFARSASVGALSWQIAPPGGMLLQPSAAQHQQHQQRQQQQQQQQQPIGADGVSSEQQQQQQQQQQRPQHQQQQPQPQDVPVAVPMVNGPASAAEPPQLPTAASYPGCEAGAAAAVPAMAGLAAAPSASQASAPSGATSAGAHHPAPVDPYAAPFPYAHAQAHPHHYPHSVYPPPGWPAAGATAAARIAYHRHHAAFYGPRDGRGPPMYRYPPYHYPPPPLHAPYGARYPPLPPHALHPYYGWPPRQHYHGPPPPLPPYRTYPYPPYDYAAVGAAAADAEMGMPKAAAYMTQHVADAAPNCGGNEGSGDGNRADDRRTGGGRVVTSGGSTLAPPPGTPFTAAGAAAAAAMGAVDGAAAGAATGAAAAVAGLPAWLHAVQPLSAASSAPGPCSPPPLASDPHTHTGAASLHTAGTAATVEHGAAEARGFRFSVGGSEPGALDCPLHWGSGGGGAGGWDSGGGALPGRGGAQPHLHPQQQQQQQQQQQLAPWQVQSSMASAHGSWAPIDVMASEGAAGVRDDGGDGRLSRAAGGSGNAEDWLAWFQSN</sequence>
<feature type="region of interest" description="Disordered" evidence="4">
    <location>
        <begin position="53"/>
        <end position="120"/>
    </location>
</feature>
<feature type="compositionally biased region" description="Low complexity" evidence="4">
    <location>
        <begin position="252"/>
        <end position="270"/>
    </location>
</feature>
<feature type="compositionally biased region" description="Gly residues" evidence="4">
    <location>
        <begin position="1291"/>
        <end position="1312"/>
    </location>
</feature>
<feature type="compositionally biased region" description="Polar residues" evidence="4">
    <location>
        <begin position="235"/>
        <end position="251"/>
    </location>
</feature>
<feature type="region of interest" description="Disordered" evidence="4">
    <location>
        <begin position="560"/>
        <end position="625"/>
    </location>
</feature>
<dbReference type="GO" id="GO:0071038">
    <property type="term" value="P:TRAMP-dependent tRNA surveillance pathway"/>
    <property type="evidence" value="ECO:0007669"/>
    <property type="project" value="TreeGrafter"/>
</dbReference>
<feature type="region of interest" description="Disordered" evidence="4">
    <location>
        <begin position="864"/>
        <end position="944"/>
    </location>
</feature>
<dbReference type="GO" id="GO:0071036">
    <property type="term" value="P:nuclear polyadenylation-dependent snoRNA catabolic process"/>
    <property type="evidence" value="ECO:0007669"/>
    <property type="project" value="TreeGrafter"/>
</dbReference>
<dbReference type="GO" id="GO:0071039">
    <property type="term" value="P:nuclear polyadenylation-dependent CUT catabolic process"/>
    <property type="evidence" value="ECO:0007669"/>
    <property type="project" value="TreeGrafter"/>
</dbReference>
<feature type="compositionally biased region" description="Acidic residues" evidence="4">
    <location>
        <begin position="271"/>
        <end position="296"/>
    </location>
</feature>
<feature type="region of interest" description="Disordered" evidence="4">
    <location>
        <begin position="1287"/>
        <end position="1343"/>
    </location>
</feature>
<feature type="region of interest" description="Disordered" evidence="4">
    <location>
        <begin position="316"/>
        <end position="343"/>
    </location>
</feature>
<feature type="compositionally biased region" description="Low complexity" evidence="4">
    <location>
        <begin position="1320"/>
        <end position="1330"/>
    </location>
</feature>
<dbReference type="OrthoDB" id="552687at2759"/>
<dbReference type="PANTHER" id="PTHR46543:SF2">
    <property type="entry name" value="AGAP013096-PA"/>
    <property type="match status" value="1"/>
</dbReference>
<dbReference type="GO" id="GO:0071035">
    <property type="term" value="P:nuclear polyadenylation-dependent rRNA catabolic process"/>
    <property type="evidence" value="ECO:0007669"/>
    <property type="project" value="TreeGrafter"/>
</dbReference>
<evidence type="ECO:0000256" key="2">
    <source>
        <dbReference type="ARBA" id="ARBA00022737"/>
    </source>
</evidence>
<feature type="compositionally biased region" description="Low complexity" evidence="4">
    <location>
        <begin position="329"/>
        <end position="343"/>
    </location>
</feature>
<name>A0A835WXB1_9CHLO</name>
<feature type="compositionally biased region" description="Low complexity" evidence="4">
    <location>
        <begin position="874"/>
        <end position="890"/>
    </location>
</feature>
<keyword evidence="6" id="KW-1185">Reference proteome</keyword>
<feature type="region of interest" description="Disordered" evidence="4">
    <location>
        <begin position="1144"/>
        <end position="1179"/>
    </location>
</feature>
<accession>A0A835WXB1</accession>